<proteinExistence type="predicted"/>
<dbReference type="KEGG" id="pdo:PSDT_1271"/>
<comment type="caution">
    <text evidence="3">The sequence shown here is derived from an EMBL/GenBank/DDBJ whole genome shotgun (WGS) entry which is preliminary data.</text>
</comment>
<dbReference type="SUPFAM" id="SSF54001">
    <property type="entry name" value="Cysteine proteinases"/>
    <property type="match status" value="1"/>
</dbReference>
<reference evidence="3 4" key="1">
    <citation type="submission" date="2010-12" db="EMBL/GenBank/DDBJ databases">
        <authorList>
            <person name="Muzny D."/>
            <person name="Qin X."/>
            <person name="Buhay C."/>
            <person name="Dugan-Rocha S."/>
            <person name="Ding Y."/>
            <person name="Chen G."/>
            <person name="Hawes A."/>
            <person name="Holder M."/>
            <person name="Jhangiani S."/>
            <person name="Johnson A."/>
            <person name="Khan Z."/>
            <person name="Li Z."/>
            <person name="Liu W."/>
            <person name="Liu X."/>
            <person name="Perez L."/>
            <person name="Shen H."/>
            <person name="Wang Q."/>
            <person name="Watt J."/>
            <person name="Xi L."/>
            <person name="Xin Y."/>
            <person name="Zhou J."/>
            <person name="Deng J."/>
            <person name="Jiang H."/>
            <person name="Liu Y."/>
            <person name="Qu J."/>
            <person name="Song X.-Z."/>
            <person name="Zhang L."/>
            <person name="Villasana D."/>
            <person name="Johnson A."/>
            <person name="Liu J."/>
            <person name="Liyanage D."/>
            <person name="Lorensuhewa L."/>
            <person name="Robinson T."/>
            <person name="Song A."/>
            <person name="Song B.-B."/>
            <person name="Dinh H."/>
            <person name="Thornton R."/>
            <person name="Coyle M."/>
            <person name="Francisco L."/>
            <person name="Jackson L."/>
            <person name="Javaid M."/>
            <person name="Korchina V."/>
            <person name="Kovar C."/>
            <person name="Mata R."/>
            <person name="Mathew T."/>
            <person name="Ngo R."/>
            <person name="Nguyen L."/>
            <person name="Nguyen N."/>
            <person name="Okwuonu G."/>
            <person name="Ongeri F."/>
            <person name="Pham C."/>
            <person name="Simmons D."/>
            <person name="Wilczek-Boney K."/>
            <person name="Hale W."/>
            <person name="Jakkamsetti A."/>
            <person name="Pham P."/>
            <person name="Ruth R."/>
            <person name="San Lucas F."/>
            <person name="Warren J."/>
            <person name="Zhang J."/>
            <person name="Zhao Z."/>
            <person name="Zhou C."/>
            <person name="Zhu D."/>
            <person name="Lee S."/>
            <person name="Bess C."/>
            <person name="Blankenburg K."/>
            <person name="Forbes L."/>
            <person name="Fu Q."/>
            <person name="Gubbala S."/>
            <person name="Hirani K."/>
            <person name="Jayaseelan J.C."/>
            <person name="Lara F."/>
            <person name="Munidasa M."/>
            <person name="Palculict T."/>
            <person name="Patil S."/>
            <person name="Pu L.-L."/>
            <person name="Saada N."/>
            <person name="Tang L."/>
            <person name="Weissenberger G."/>
            <person name="Zhu Y."/>
            <person name="Hemphill L."/>
            <person name="Shang Y."/>
            <person name="Youmans B."/>
            <person name="Ayvaz T."/>
            <person name="Ross M."/>
            <person name="Santibanez J."/>
            <person name="Aqrawi P."/>
            <person name="Gross S."/>
            <person name="Joshi V."/>
            <person name="Fowler G."/>
            <person name="Nazareth L."/>
            <person name="Reid J."/>
            <person name="Worley K."/>
            <person name="Petrosino J."/>
            <person name="Highlander S."/>
            <person name="Gibbs R."/>
        </authorList>
    </citation>
    <scope>NUCLEOTIDE SEQUENCE [LARGE SCALE GENOMIC DNA]</scope>
    <source>
        <strain evidence="3 4">DSM 10105</strain>
    </source>
</reference>
<dbReference type="PROSITE" id="PS50911">
    <property type="entry name" value="CHAP"/>
    <property type="match status" value="1"/>
</dbReference>
<feature type="domain" description="Peptidase C51" evidence="2">
    <location>
        <begin position="287"/>
        <end position="422"/>
    </location>
</feature>
<dbReference type="RefSeq" id="WP_006290142.1">
    <property type="nucleotide sequence ID" value="NZ_AP012333.1"/>
</dbReference>
<name>E6K0H3_PARDN</name>
<feature type="transmembrane region" description="Helical" evidence="1">
    <location>
        <begin position="221"/>
        <end position="243"/>
    </location>
</feature>
<dbReference type="EMBL" id="AEON01000001">
    <property type="protein sequence ID" value="EFT83311.1"/>
    <property type="molecule type" value="Genomic_DNA"/>
</dbReference>
<evidence type="ECO:0000313" key="4">
    <source>
        <dbReference type="Proteomes" id="UP000004946"/>
    </source>
</evidence>
<protein>
    <submittedName>
        <fullName evidence="3">CHAP domain protein</fullName>
    </submittedName>
</protein>
<dbReference type="PATRIC" id="fig|864564.6.peg.1397"/>
<dbReference type="InterPro" id="IPR023346">
    <property type="entry name" value="Lysozyme-like_dom_sf"/>
</dbReference>
<accession>E6K0H3</accession>
<gene>
    <name evidence="3" type="ORF">HMPREF0620_0316</name>
</gene>
<feature type="transmembrane region" description="Helical" evidence="1">
    <location>
        <begin position="196"/>
        <end position="215"/>
    </location>
</feature>
<evidence type="ECO:0000259" key="2">
    <source>
        <dbReference type="PROSITE" id="PS50911"/>
    </source>
</evidence>
<evidence type="ECO:0000313" key="3">
    <source>
        <dbReference type="EMBL" id="EFT83311.1"/>
    </source>
</evidence>
<keyword evidence="1" id="KW-0812">Transmembrane</keyword>
<dbReference type="InterPro" id="IPR007921">
    <property type="entry name" value="CHAP_dom"/>
</dbReference>
<organism evidence="3 4">
    <name type="scientific">Parascardovia denticolens DSM 10105 = JCM 12538</name>
    <dbReference type="NCBI Taxonomy" id="864564"/>
    <lineage>
        <taxon>Bacteria</taxon>
        <taxon>Bacillati</taxon>
        <taxon>Actinomycetota</taxon>
        <taxon>Actinomycetes</taxon>
        <taxon>Bifidobacteriales</taxon>
        <taxon>Bifidobacteriaceae</taxon>
        <taxon>Parascardovia</taxon>
    </lineage>
</organism>
<keyword evidence="1" id="KW-1133">Transmembrane helix</keyword>
<dbReference type="SUPFAM" id="SSF53955">
    <property type="entry name" value="Lysozyme-like"/>
    <property type="match status" value="1"/>
</dbReference>
<dbReference type="InterPro" id="IPR009148">
    <property type="entry name" value="PcsB-like"/>
</dbReference>
<dbReference type="Gene3D" id="3.90.1720.10">
    <property type="entry name" value="endopeptidase domain like (from Nostoc punctiforme)"/>
    <property type="match status" value="1"/>
</dbReference>
<keyword evidence="1" id="KW-0472">Membrane</keyword>
<dbReference type="eggNOG" id="COG3942">
    <property type="taxonomic scope" value="Bacteria"/>
</dbReference>
<dbReference type="PRINTS" id="PR01852">
    <property type="entry name" value="SIBAPROTEIN"/>
</dbReference>
<evidence type="ECO:0000256" key="1">
    <source>
        <dbReference type="SAM" id="Phobius"/>
    </source>
</evidence>
<dbReference type="InterPro" id="IPR038765">
    <property type="entry name" value="Papain-like_cys_pep_sf"/>
</dbReference>
<sequence length="560" mass="59526">MPAHEQEHEASDSLRIQVSTARVAAKTTVKTVKAAASVAEAPVAVAKKTVKIVSFAANAPSRVRAFAKSDGKTKGRILLGLGKKAGKRVGRTALGVSQGVIRGSAKVADAGINRFFDLQAADGDETTQVAVEEASRGLTLAKGSVKAARKTLAHSKRSIRAASRSFKAARKSFKAAKQSLDAARAAMHSAASAMQALKAIGSIIAAVVTMVVNTVTSVIAVLAPIIAIFIAVTMVISFIVNFLTITSQQASAACVGDSSYTINSAGFNAKSGALTGLIYHSSGGTKVVDFMKMGIPASKYDNDPWSYAYQQCTWWAAYRRKMLGQPVDKQMGNGNQWASSAKTKGYKTGTSPRLGAVISYPSGVLGASPAYGHVSVVEQIDPNGDIWVSQAGTGFFSAYGGPVVSKISKRQLEENKTLTFIYDSTGSGNGLAVQGTQTDLNSDDCDVPAPPAGNVGKEVTAAKNYAKGRLSAYGWKESEFNALDQLWTHESGWKWDADNPTSDAYGIPQALPGNKMSSKGADWKTNPKTQIEWGLQYIKDRYKTPSAAWRQWQSRSPNWY</sequence>
<dbReference type="HOGENOM" id="CLU_037310_0_0_11"/>
<dbReference type="Gene3D" id="1.10.530.10">
    <property type="match status" value="1"/>
</dbReference>
<dbReference type="Proteomes" id="UP000004946">
    <property type="component" value="Chromosome"/>
</dbReference>
<keyword evidence="4" id="KW-1185">Reference proteome</keyword>
<dbReference type="eggNOG" id="COG3583">
    <property type="taxonomic scope" value="Bacteria"/>
</dbReference>
<dbReference type="AlphaFoldDB" id="E6K0H3"/>
<dbReference type="Pfam" id="PF05257">
    <property type="entry name" value="CHAP"/>
    <property type="match status" value="1"/>
</dbReference>